<dbReference type="PATRIC" id="fig|754477.3.peg.1536"/>
<evidence type="ECO:0000313" key="1">
    <source>
        <dbReference type="EMBL" id="AFJ02705.1"/>
    </source>
</evidence>
<reference evidence="1 2" key="1">
    <citation type="journal article" date="2012" name="J. Bacteriol.">
        <title>Complete genome sequences of Methylophaga sp. strain JAM1 and Methylophaga sp. strain JAM7.</title>
        <authorList>
            <person name="Villeneuve C."/>
            <person name="Martineau C."/>
            <person name="Mauffrey F."/>
            <person name="Villemur R."/>
        </authorList>
    </citation>
    <scope>NUCLEOTIDE SEQUENCE [LARGE SCALE GENOMIC DNA]</scope>
    <source>
        <strain evidence="1 2">JAM7</strain>
    </source>
</reference>
<dbReference type="Proteomes" id="UP000009145">
    <property type="component" value="Chromosome"/>
</dbReference>
<keyword evidence="2" id="KW-1185">Reference proteome</keyword>
<accession>I1YIG2</accession>
<evidence type="ECO:0000313" key="2">
    <source>
        <dbReference type="Proteomes" id="UP000009145"/>
    </source>
</evidence>
<dbReference type="AlphaFoldDB" id="I1YIG2"/>
<gene>
    <name evidence="1" type="ordered locus">Q7C_1556</name>
</gene>
<organism evidence="1 2">
    <name type="scientific">Methylophaga frappieri (strain ATCC BAA-2434 / DSM 25690 / JAM7)</name>
    <dbReference type="NCBI Taxonomy" id="754477"/>
    <lineage>
        <taxon>Bacteria</taxon>
        <taxon>Pseudomonadati</taxon>
        <taxon>Pseudomonadota</taxon>
        <taxon>Gammaproteobacteria</taxon>
        <taxon>Thiotrichales</taxon>
        <taxon>Piscirickettsiaceae</taxon>
        <taxon>Methylophaga</taxon>
    </lineage>
</organism>
<name>I1YIG2_METFJ</name>
<dbReference type="KEGG" id="mec:Q7C_1556"/>
<dbReference type="EMBL" id="CP003380">
    <property type="protein sequence ID" value="AFJ02705.1"/>
    <property type="molecule type" value="Genomic_DNA"/>
</dbReference>
<sequence>MVKFTTFKGPLIKKCYHIEYIADFRGTLDEKDSVTFY</sequence>
<proteinExistence type="predicted"/>
<dbReference type="STRING" id="754477.Q7C_1556"/>
<protein>
    <submittedName>
        <fullName evidence="1">Uncharacterized protein</fullName>
    </submittedName>
</protein>
<dbReference type="HOGENOM" id="CLU_3345782_0_0_6"/>